<feature type="compositionally biased region" description="Polar residues" evidence="1">
    <location>
        <begin position="11"/>
        <end position="28"/>
    </location>
</feature>
<feature type="region of interest" description="Disordered" evidence="1">
    <location>
        <begin position="1"/>
        <end position="36"/>
    </location>
</feature>
<dbReference type="EMBL" id="LSRX01005509">
    <property type="protein sequence ID" value="OLP73424.1"/>
    <property type="molecule type" value="Genomic_DNA"/>
</dbReference>
<organism evidence="2 3">
    <name type="scientific">Symbiodinium microadriaticum</name>
    <name type="common">Dinoflagellate</name>
    <name type="synonym">Zooxanthella microadriatica</name>
    <dbReference type="NCBI Taxonomy" id="2951"/>
    <lineage>
        <taxon>Eukaryota</taxon>
        <taxon>Sar</taxon>
        <taxon>Alveolata</taxon>
        <taxon>Dinophyceae</taxon>
        <taxon>Suessiales</taxon>
        <taxon>Symbiodiniaceae</taxon>
        <taxon>Symbiodinium</taxon>
    </lineage>
</organism>
<protein>
    <submittedName>
        <fullName evidence="2">Uncharacterized protein</fullName>
    </submittedName>
</protein>
<evidence type="ECO:0000313" key="3">
    <source>
        <dbReference type="Proteomes" id="UP000186817"/>
    </source>
</evidence>
<dbReference type="AlphaFoldDB" id="A0A1Q9BS09"/>
<name>A0A1Q9BS09_SYMMI</name>
<sequence>VRARRRRCFSETRSGCTDGSEALSTAQRVSLAHPFP</sequence>
<keyword evidence="3" id="KW-1185">Reference proteome</keyword>
<evidence type="ECO:0000256" key="1">
    <source>
        <dbReference type="SAM" id="MobiDB-lite"/>
    </source>
</evidence>
<accession>A0A1Q9BS09</accession>
<dbReference type="Proteomes" id="UP000186817">
    <property type="component" value="Unassembled WGS sequence"/>
</dbReference>
<reference evidence="2 3" key="1">
    <citation type="submission" date="2016-02" db="EMBL/GenBank/DDBJ databases">
        <title>Genome analysis of coral dinoflagellate symbionts highlights evolutionary adaptations to a symbiotic lifestyle.</title>
        <authorList>
            <person name="Aranda M."/>
            <person name="Li Y."/>
            <person name="Liew Y.J."/>
            <person name="Baumgarten S."/>
            <person name="Simakov O."/>
            <person name="Wilson M."/>
            <person name="Piel J."/>
            <person name="Ashoor H."/>
            <person name="Bougouffa S."/>
            <person name="Bajic V.B."/>
            <person name="Ryu T."/>
            <person name="Ravasi T."/>
            <person name="Bayer T."/>
            <person name="Micklem G."/>
            <person name="Kim H."/>
            <person name="Bhak J."/>
            <person name="Lajeunesse T.C."/>
            <person name="Voolstra C.R."/>
        </authorList>
    </citation>
    <scope>NUCLEOTIDE SEQUENCE [LARGE SCALE GENOMIC DNA]</scope>
    <source>
        <strain evidence="2 3">CCMP2467</strain>
    </source>
</reference>
<proteinExistence type="predicted"/>
<comment type="caution">
    <text evidence="2">The sequence shown here is derived from an EMBL/GenBank/DDBJ whole genome shotgun (WGS) entry which is preliminary data.</text>
</comment>
<evidence type="ECO:0000313" key="2">
    <source>
        <dbReference type="EMBL" id="OLP73424.1"/>
    </source>
</evidence>
<gene>
    <name evidence="2" type="ORF">AK812_SmicGene47337</name>
</gene>
<feature type="non-terminal residue" evidence="2">
    <location>
        <position position="1"/>
    </location>
</feature>